<name>A0A3B1C5F3_9ZZZZ</name>
<accession>A0A3B1C5F3</accession>
<sequence>MRYIKQAMLLLAVAVFSPSMAFADEVKESQADPEALEVINLIHAFYENDAEKFWEITSKFEHPQYGSLVEVQEMMAERKGEADLPLAIDGIPVMGKANTLREELGEITYRVENAGDDAGTVMYSFTAWVNRVIDFVYDGGRQEVTRKVVLKAYVQVRGGKFVTIYSNETEMEKSYKRLFAEKEKAEHKQKHAKHND</sequence>
<keyword evidence="1" id="KW-0175">Coiled coil</keyword>
<gene>
    <name evidence="2" type="ORF">MNBD_NITROSPINAE01-1788</name>
</gene>
<dbReference type="AlphaFoldDB" id="A0A3B1C5F3"/>
<feature type="coiled-coil region" evidence="1">
    <location>
        <begin position="168"/>
        <end position="195"/>
    </location>
</feature>
<organism evidence="2">
    <name type="scientific">hydrothermal vent metagenome</name>
    <dbReference type="NCBI Taxonomy" id="652676"/>
    <lineage>
        <taxon>unclassified sequences</taxon>
        <taxon>metagenomes</taxon>
        <taxon>ecological metagenomes</taxon>
    </lineage>
</organism>
<proteinExistence type="predicted"/>
<reference evidence="2" key="1">
    <citation type="submission" date="2018-06" db="EMBL/GenBank/DDBJ databases">
        <authorList>
            <person name="Zhirakovskaya E."/>
        </authorList>
    </citation>
    <scope>NUCLEOTIDE SEQUENCE</scope>
</reference>
<evidence type="ECO:0000313" key="2">
    <source>
        <dbReference type="EMBL" id="VAX18100.1"/>
    </source>
</evidence>
<evidence type="ECO:0000256" key="1">
    <source>
        <dbReference type="SAM" id="Coils"/>
    </source>
</evidence>
<protein>
    <submittedName>
        <fullName evidence="2">Uncharacterized protein</fullName>
    </submittedName>
</protein>
<dbReference type="EMBL" id="UOGC01000064">
    <property type="protein sequence ID" value="VAX18100.1"/>
    <property type="molecule type" value="Genomic_DNA"/>
</dbReference>